<dbReference type="EMBL" id="CAEQ01001959">
    <property type="protein sequence ID" value="CCD15586.1"/>
    <property type="molecule type" value="Genomic_DNA"/>
</dbReference>
<feature type="region of interest" description="Disordered" evidence="1">
    <location>
        <begin position="1"/>
        <end position="22"/>
    </location>
</feature>
<keyword evidence="3" id="KW-1185">Reference proteome</keyword>
<protein>
    <submittedName>
        <fullName evidence="2">WGS project CAEQ00000000 data, annotated contig 2445</fullName>
    </submittedName>
</protein>
<organism evidence="2 3">
    <name type="scientific">Trypanosoma congolense (strain IL3000)</name>
    <dbReference type="NCBI Taxonomy" id="1068625"/>
    <lineage>
        <taxon>Eukaryota</taxon>
        <taxon>Discoba</taxon>
        <taxon>Euglenozoa</taxon>
        <taxon>Kinetoplastea</taxon>
        <taxon>Metakinetoplastina</taxon>
        <taxon>Trypanosomatida</taxon>
        <taxon>Trypanosomatidae</taxon>
        <taxon>Trypanosoma</taxon>
        <taxon>Nannomonas</taxon>
    </lineage>
</organism>
<sequence length="176" mass="20985">MPKHTCRGDGTTPLPWWGPPSTPGGNAGPGYTFSKNSKRHIWGAYQKEGKRVIRNLLYPGFHSLLKNFSFFFPKPLSLSESRDFTKFHFLPNSPFSRNSLFYQIPPFAKFHFSQNPLLCQFSLFCEIPFFTKFPFFCQNPPFHEIPIFSKFRFFTKFHFYQIPFFTKFRFFTKFYF</sequence>
<name>F9WE80_TRYCI</name>
<reference evidence="2 3" key="2">
    <citation type="journal article" date="2012" name="Proc. Natl. Acad. Sci. U.S.A.">
        <title>Antigenic diversity is generated by distinct evolutionary mechanisms in African trypanosome species.</title>
        <authorList>
            <person name="Jackson A.P."/>
            <person name="Berry A."/>
            <person name="Aslett M."/>
            <person name="Allison H.C."/>
            <person name="Burton P."/>
            <person name="Vavrova-Anderson J."/>
            <person name="Brown R."/>
            <person name="Browne H."/>
            <person name="Corton N."/>
            <person name="Hauser H."/>
            <person name="Gamble J."/>
            <person name="Gilderthorp R."/>
            <person name="Marcello L."/>
            <person name="McQuillan J."/>
            <person name="Otto T.D."/>
            <person name="Quail M.A."/>
            <person name="Sanders M.J."/>
            <person name="van Tonder A."/>
            <person name="Ginger M.L."/>
            <person name="Field M.C."/>
            <person name="Barry J.D."/>
            <person name="Hertz-Fowler C."/>
            <person name="Berriman M."/>
        </authorList>
    </citation>
    <scope>NUCLEOTIDE SEQUENCE [LARGE SCALE GENOMIC DNA]</scope>
    <source>
        <strain evidence="2 3">IL3000</strain>
    </source>
</reference>
<gene>
    <name evidence="2" type="ORF">TCIL3000_0_60720</name>
</gene>
<proteinExistence type="predicted"/>
<dbReference type="AlphaFoldDB" id="F9WE80"/>
<reference evidence="3" key="1">
    <citation type="submission" date="2011-07" db="EMBL/GenBank/DDBJ databases">
        <title>Divergent evolution of antigenic variation in African trypanosomes.</title>
        <authorList>
            <person name="Jackson A.P."/>
            <person name="Berry A."/>
            <person name="Allison H.C."/>
            <person name="Burton P."/>
            <person name="Anderson J."/>
            <person name="Aslett M."/>
            <person name="Brown R."/>
            <person name="Corton N."/>
            <person name="Harris D."/>
            <person name="Hauser H."/>
            <person name="Gamble J."/>
            <person name="Gilderthorp R."/>
            <person name="McQuillan J."/>
            <person name="Quail M.A."/>
            <person name="Sanders M."/>
            <person name="Van Tonder A."/>
            <person name="Ginger M.L."/>
            <person name="Donelson J.E."/>
            <person name="Field M.C."/>
            <person name="Barry J.D."/>
            <person name="Berriman M."/>
            <person name="Hertz-Fowler C."/>
        </authorList>
    </citation>
    <scope>NUCLEOTIDE SEQUENCE [LARGE SCALE GENOMIC DNA]</scope>
    <source>
        <strain evidence="3">IL3000</strain>
    </source>
</reference>
<evidence type="ECO:0000313" key="2">
    <source>
        <dbReference type="EMBL" id="CCD15586.1"/>
    </source>
</evidence>
<dbReference type="Proteomes" id="UP000000702">
    <property type="component" value="Unassembled WGS sequence"/>
</dbReference>
<evidence type="ECO:0000313" key="3">
    <source>
        <dbReference type="Proteomes" id="UP000000702"/>
    </source>
</evidence>
<evidence type="ECO:0000256" key="1">
    <source>
        <dbReference type="SAM" id="MobiDB-lite"/>
    </source>
</evidence>
<dbReference type="VEuPathDB" id="TriTrypDB:TcIL3000_0_60720"/>
<accession>F9WE80</accession>
<comment type="caution">
    <text evidence="2">The sequence shown here is derived from an EMBL/GenBank/DDBJ whole genome shotgun (WGS) entry which is preliminary data.</text>
</comment>